<evidence type="ECO:0000313" key="3">
    <source>
        <dbReference type="EMBL" id="MEJ8640789.1"/>
    </source>
</evidence>
<evidence type="ECO:0000259" key="2">
    <source>
        <dbReference type="Pfam" id="PF07228"/>
    </source>
</evidence>
<protein>
    <submittedName>
        <fullName evidence="3">PP2C family protein-serine/threonine phosphatase</fullName>
        <ecNumber evidence="3">3.1.3.16</ecNumber>
    </submittedName>
</protein>
<name>A0ABU8TYT6_9ACTN</name>
<dbReference type="Pfam" id="PF07228">
    <property type="entry name" value="SpoIIE"/>
    <property type="match status" value="1"/>
</dbReference>
<dbReference type="Proteomes" id="UP001382904">
    <property type="component" value="Unassembled WGS sequence"/>
</dbReference>
<sequence length="171" mass="18657">MAQLRFTTKGMTITGSALPDVLRRLNTLLLHTASDPSATATATMVMGRYQPWDRRLTWVRAGHLPPLLIRDDRATFLPQPEGSLLGASHDSAYGQAVIDLVPGDRLLLYTDGLVEEPGENIDRGLARLADTTRRLLQDGMGETLARTLAAMRAGARDDICVLDIHVPDDDA</sequence>
<gene>
    <name evidence="3" type="ORF">WKI68_03635</name>
</gene>
<organism evidence="3 4">
    <name type="scientific">Streptomyces caledonius</name>
    <dbReference type="NCBI Taxonomy" id="3134107"/>
    <lineage>
        <taxon>Bacteria</taxon>
        <taxon>Bacillati</taxon>
        <taxon>Actinomycetota</taxon>
        <taxon>Actinomycetes</taxon>
        <taxon>Kitasatosporales</taxon>
        <taxon>Streptomycetaceae</taxon>
        <taxon>Streptomyces</taxon>
    </lineage>
</organism>
<dbReference type="InterPro" id="IPR052016">
    <property type="entry name" value="Bact_Sigma-Reg"/>
</dbReference>
<dbReference type="Gene3D" id="3.60.40.10">
    <property type="entry name" value="PPM-type phosphatase domain"/>
    <property type="match status" value="1"/>
</dbReference>
<accession>A0ABU8TYT6</accession>
<dbReference type="InterPro" id="IPR036457">
    <property type="entry name" value="PPM-type-like_dom_sf"/>
</dbReference>
<keyword evidence="1 3" id="KW-0378">Hydrolase</keyword>
<dbReference type="GO" id="GO:0004722">
    <property type="term" value="F:protein serine/threonine phosphatase activity"/>
    <property type="evidence" value="ECO:0007669"/>
    <property type="project" value="UniProtKB-EC"/>
</dbReference>
<evidence type="ECO:0000256" key="1">
    <source>
        <dbReference type="ARBA" id="ARBA00022801"/>
    </source>
</evidence>
<reference evidence="3 4" key="1">
    <citation type="submission" date="2024-03" db="EMBL/GenBank/DDBJ databases">
        <title>Novel Streptomyces species of biotechnological and ecological value are a feature of Machair soil.</title>
        <authorList>
            <person name="Prole J.R."/>
            <person name="Goodfellow M."/>
            <person name="Allenby N."/>
            <person name="Ward A.C."/>
        </authorList>
    </citation>
    <scope>NUCLEOTIDE SEQUENCE [LARGE SCALE GENOMIC DNA]</scope>
    <source>
        <strain evidence="3 4">MS1.HAVA.3</strain>
    </source>
</reference>
<dbReference type="EMBL" id="JBBKAM010000002">
    <property type="protein sequence ID" value="MEJ8640789.1"/>
    <property type="molecule type" value="Genomic_DNA"/>
</dbReference>
<dbReference type="PANTHER" id="PTHR43156:SF2">
    <property type="entry name" value="STAGE II SPORULATION PROTEIN E"/>
    <property type="match status" value="1"/>
</dbReference>
<comment type="caution">
    <text evidence="3">The sequence shown here is derived from an EMBL/GenBank/DDBJ whole genome shotgun (WGS) entry which is preliminary data.</text>
</comment>
<dbReference type="SUPFAM" id="SSF81606">
    <property type="entry name" value="PP2C-like"/>
    <property type="match status" value="1"/>
</dbReference>
<dbReference type="PANTHER" id="PTHR43156">
    <property type="entry name" value="STAGE II SPORULATION PROTEIN E-RELATED"/>
    <property type="match status" value="1"/>
</dbReference>
<dbReference type="InterPro" id="IPR001932">
    <property type="entry name" value="PPM-type_phosphatase-like_dom"/>
</dbReference>
<evidence type="ECO:0000313" key="4">
    <source>
        <dbReference type="Proteomes" id="UP001382904"/>
    </source>
</evidence>
<dbReference type="EC" id="3.1.3.16" evidence="3"/>
<keyword evidence="4" id="KW-1185">Reference proteome</keyword>
<proteinExistence type="predicted"/>
<feature type="domain" description="PPM-type phosphatase" evidence="2">
    <location>
        <begin position="1"/>
        <end position="166"/>
    </location>
</feature>